<dbReference type="Proteomes" id="UP000183832">
    <property type="component" value="Unassembled WGS sequence"/>
</dbReference>
<keyword evidence="2" id="KW-1185">Reference proteome</keyword>
<evidence type="ECO:0000313" key="2">
    <source>
        <dbReference type="Proteomes" id="UP000183832"/>
    </source>
</evidence>
<organism evidence="1 2">
    <name type="scientific">Clunio marinus</name>
    <dbReference type="NCBI Taxonomy" id="568069"/>
    <lineage>
        <taxon>Eukaryota</taxon>
        <taxon>Metazoa</taxon>
        <taxon>Ecdysozoa</taxon>
        <taxon>Arthropoda</taxon>
        <taxon>Hexapoda</taxon>
        <taxon>Insecta</taxon>
        <taxon>Pterygota</taxon>
        <taxon>Neoptera</taxon>
        <taxon>Endopterygota</taxon>
        <taxon>Diptera</taxon>
        <taxon>Nematocera</taxon>
        <taxon>Chironomoidea</taxon>
        <taxon>Chironomidae</taxon>
        <taxon>Clunio</taxon>
    </lineage>
</organism>
<sequence length="71" mass="8104">MTFPTSNARLLTKAIHKPHDLTRKLVNMLRNSLSGFLPEGKMPLHLSHITAIHLMVILCFSHQCNNFFMST</sequence>
<dbReference type="AlphaFoldDB" id="A0A1J1ILA2"/>
<reference evidence="1 2" key="1">
    <citation type="submission" date="2015-04" db="EMBL/GenBank/DDBJ databases">
        <authorList>
            <person name="Syromyatnikov M.Y."/>
            <person name="Popov V.N."/>
        </authorList>
    </citation>
    <scope>NUCLEOTIDE SEQUENCE [LARGE SCALE GENOMIC DNA]</scope>
</reference>
<name>A0A1J1ILA2_9DIPT</name>
<accession>A0A1J1ILA2</accession>
<proteinExistence type="predicted"/>
<protein>
    <submittedName>
        <fullName evidence="1">CLUMA_CG014623, isoform A</fullName>
    </submittedName>
</protein>
<evidence type="ECO:0000313" key="1">
    <source>
        <dbReference type="EMBL" id="CRL01003.1"/>
    </source>
</evidence>
<dbReference type="EMBL" id="CVRI01000055">
    <property type="protein sequence ID" value="CRL01003.1"/>
    <property type="molecule type" value="Genomic_DNA"/>
</dbReference>
<gene>
    <name evidence="1" type="ORF">CLUMA_CG014623</name>
</gene>